<keyword evidence="1" id="KW-0479">Metal-binding</keyword>
<dbReference type="Pfam" id="PF20179">
    <property type="entry name" value="MSS51_C"/>
    <property type="match status" value="1"/>
</dbReference>
<dbReference type="InterPro" id="IPR002893">
    <property type="entry name" value="Znf_MYND"/>
</dbReference>
<evidence type="ECO:0000256" key="3">
    <source>
        <dbReference type="ARBA" id="ARBA00022833"/>
    </source>
</evidence>
<name>A0A0C3D172_HEBCY</name>
<evidence type="ECO:0000256" key="2">
    <source>
        <dbReference type="ARBA" id="ARBA00022771"/>
    </source>
</evidence>
<dbReference type="Proteomes" id="UP000053424">
    <property type="component" value="Unassembled WGS sequence"/>
</dbReference>
<keyword evidence="3" id="KW-0862">Zinc</keyword>
<dbReference type="HOGENOM" id="CLU_043843_0_0_1"/>
<evidence type="ECO:0000256" key="4">
    <source>
        <dbReference type="PROSITE-ProRule" id="PRU00134"/>
    </source>
</evidence>
<organism evidence="6 7">
    <name type="scientific">Hebeloma cylindrosporum</name>
    <dbReference type="NCBI Taxonomy" id="76867"/>
    <lineage>
        <taxon>Eukaryota</taxon>
        <taxon>Fungi</taxon>
        <taxon>Dikarya</taxon>
        <taxon>Basidiomycota</taxon>
        <taxon>Agaricomycotina</taxon>
        <taxon>Agaricomycetes</taxon>
        <taxon>Agaricomycetidae</taxon>
        <taxon>Agaricales</taxon>
        <taxon>Agaricineae</taxon>
        <taxon>Hymenogastraceae</taxon>
        <taxon>Hebeloma</taxon>
    </lineage>
</organism>
<keyword evidence="7" id="KW-1185">Reference proteome</keyword>
<dbReference type="SUPFAM" id="SSF144232">
    <property type="entry name" value="HIT/MYND zinc finger-like"/>
    <property type="match status" value="1"/>
</dbReference>
<evidence type="ECO:0000313" key="6">
    <source>
        <dbReference type="EMBL" id="KIM49886.1"/>
    </source>
</evidence>
<dbReference type="InterPro" id="IPR046824">
    <property type="entry name" value="Mss51-like_C"/>
</dbReference>
<gene>
    <name evidence="6" type="ORF">M413DRAFT_118443</name>
</gene>
<dbReference type="Pfam" id="PF01753">
    <property type="entry name" value="zf-MYND"/>
    <property type="match status" value="1"/>
</dbReference>
<evidence type="ECO:0000313" key="7">
    <source>
        <dbReference type="Proteomes" id="UP000053424"/>
    </source>
</evidence>
<protein>
    <recommendedName>
        <fullName evidence="5">MYND-type domain-containing protein</fullName>
    </recommendedName>
</protein>
<evidence type="ECO:0000256" key="1">
    <source>
        <dbReference type="ARBA" id="ARBA00022723"/>
    </source>
</evidence>
<reference evidence="6 7" key="1">
    <citation type="submission" date="2014-04" db="EMBL/GenBank/DDBJ databases">
        <authorList>
            <consortium name="DOE Joint Genome Institute"/>
            <person name="Kuo A."/>
            <person name="Gay G."/>
            <person name="Dore J."/>
            <person name="Kohler A."/>
            <person name="Nagy L.G."/>
            <person name="Floudas D."/>
            <person name="Copeland A."/>
            <person name="Barry K.W."/>
            <person name="Cichocki N."/>
            <person name="Veneault-Fourrey C."/>
            <person name="LaButti K."/>
            <person name="Lindquist E.A."/>
            <person name="Lipzen A."/>
            <person name="Lundell T."/>
            <person name="Morin E."/>
            <person name="Murat C."/>
            <person name="Sun H."/>
            <person name="Tunlid A."/>
            <person name="Henrissat B."/>
            <person name="Grigoriev I.V."/>
            <person name="Hibbett D.S."/>
            <person name="Martin F."/>
            <person name="Nordberg H.P."/>
            <person name="Cantor M.N."/>
            <person name="Hua S.X."/>
        </authorList>
    </citation>
    <scope>NUCLEOTIDE SEQUENCE [LARGE SCALE GENOMIC DNA]</scope>
    <source>
        <strain evidence="7">h7</strain>
    </source>
</reference>
<dbReference type="AlphaFoldDB" id="A0A0C3D172"/>
<dbReference type="PANTHER" id="PTHR47570">
    <property type="entry name" value="ZINC ION BINDING PROTEIN"/>
    <property type="match status" value="1"/>
</dbReference>
<sequence length="429" mass="48827">MDYTPQLTCDFCNIPLNNALIFPCGRCNLIQYCGTRCVKNGWRSGNKRHKLFCQFMKDGESQRIVMQEYSKTFPWTQKFVQDDGTFNVPAYLFMHKHFGKGKSFGWWTRSEPGDVNEWGSTLLDTTHIADRKGWNLPDTQIPWLDFSTKGSTAPPQSPPSFEHNWASYYEWRGIHVDSPACLLLHWPLTVYRLLYILGLVPMGTPKKRRRLIIRLVGIEREVDILPLYGELALLLPNTDLDIIFFGPGVTGILQRAKGQPRCLASAKNPYEYTAPPVSGGGTVKISLSNEGPFWGAHRHRSRYPTPDALIACNAGLGAYPNWYDVTLASITRDIPFAITDYREISLQINAKLVLNDNLMEARQTFWQHIKLTPTEEKRLQNRLHAKYSYKIGVNPFGRLGPQSRHDNIPGPYAVNGFEMVVTPVNLAHK</sequence>
<dbReference type="EMBL" id="KN831768">
    <property type="protein sequence ID" value="KIM49886.1"/>
    <property type="molecule type" value="Genomic_DNA"/>
</dbReference>
<evidence type="ECO:0000259" key="5">
    <source>
        <dbReference type="PROSITE" id="PS50865"/>
    </source>
</evidence>
<dbReference type="Gene3D" id="6.10.140.2220">
    <property type="match status" value="1"/>
</dbReference>
<feature type="domain" description="MYND-type" evidence="5">
    <location>
        <begin position="9"/>
        <end position="53"/>
    </location>
</feature>
<proteinExistence type="predicted"/>
<accession>A0A0C3D172</accession>
<dbReference type="PANTHER" id="PTHR47570:SF1">
    <property type="entry name" value="ZINC ION BINDING PROTEIN"/>
    <property type="match status" value="1"/>
</dbReference>
<dbReference type="GO" id="GO:0008270">
    <property type="term" value="F:zinc ion binding"/>
    <property type="evidence" value="ECO:0007669"/>
    <property type="project" value="UniProtKB-KW"/>
</dbReference>
<dbReference type="PROSITE" id="PS50865">
    <property type="entry name" value="ZF_MYND_2"/>
    <property type="match status" value="1"/>
</dbReference>
<reference evidence="7" key="2">
    <citation type="submission" date="2015-01" db="EMBL/GenBank/DDBJ databases">
        <title>Evolutionary Origins and Diversification of the Mycorrhizal Mutualists.</title>
        <authorList>
            <consortium name="DOE Joint Genome Institute"/>
            <consortium name="Mycorrhizal Genomics Consortium"/>
            <person name="Kohler A."/>
            <person name="Kuo A."/>
            <person name="Nagy L.G."/>
            <person name="Floudas D."/>
            <person name="Copeland A."/>
            <person name="Barry K.W."/>
            <person name="Cichocki N."/>
            <person name="Veneault-Fourrey C."/>
            <person name="LaButti K."/>
            <person name="Lindquist E.A."/>
            <person name="Lipzen A."/>
            <person name="Lundell T."/>
            <person name="Morin E."/>
            <person name="Murat C."/>
            <person name="Riley R."/>
            <person name="Ohm R."/>
            <person name="Sun H."/>
            <person name="Tunlid A."/>
            <person name="Henrissat B."/>
            <person name="Grigoriev I.V."/>
            <person name="Hibbett D.S."/>
            <person name="Martin F."/>
        </authorList>
    </citation>
    <scope>NUCLEOTIDE SEQUENCE [LARGE SCALE GENOMIC DNA]</scope>
    <source>
        <strain evidence="7">h7</strain>
    </source>
</reference>
<dbReference type="OrthoDB" id="432970at2759"/>
<dbReference type="STRING" id="686832.A0A0C3D172"/>
<keyword evidence="2 4" id="KW-0863">Zinc-finger</keyword>